<dbReference type="InterPro" id="IPR017972">
    <property type="entry name" value="Cyt_P450_CS"/>
</dbReference>
<dbReference type="EMBL" id="JAPQKH010000002">
    <property type="protein sequence ID" value="KAJ5114025.1"/>
    <property type="molecule type" value="Genomic_DNA"/>
</dbReference>
<dbReference type="InterPro" id="IPR047146">
    <property type="entry name" value="Cyt_P450_E_CYP52_fungi"/>
</dbReference>
<evidence type="ECO:0000256" key="9">
    <source>
        <dbReference type="RuleBase" id="RU000461"/>
    </source>
</evidence>
<name>A0A9W9G8B5_9EURO</name>
<keyword evidence="3 8" id="KW-0349">Heme</keyword>
<evidence type="ECO:0000256" key="1">
    <source>
        <dbReference type="ARBA" id="ARBA00001971"/>
    </source>
</evidence>
<keyword evidence="4 8" id="KW-0479">Metal-binding</keyword>
<dbReference type="AlphaFoldDB" id="A0A9W9G8B5"/>
<dbReference type="GO" id="GO:0016712">
    <property type="term" value="F:oxidoreductase activity, acting on paired donors, with incorporation or reduction of molecular oxygen, reduced flavin or flavoprotein as one donor, and incorporation of one atom of oxygen"/>
    <property type="evidence" value="ECO:0007669"/>
    <property type="project" value="InterPro"/>
</dbReference>
<protein>
    <recommendedName>
        <fullName evidence="12">Cytochrome P450</fullName>
    </recommendedName>
</protein>
<comment type="cofactor">
    <cofactor evidence="1 8">
        <name>heme</name>
        <dbReference type="ChEBI" id="CHEBI:30413"/>
    </cofactor>
</comment>
<comment type="caution">
    <text evidence="10">The sequence shown here is derived from an EMBL/GenBank/DDBJ whole genome shotgun (WGS) entry which is preliminary data.</text>
</comment>
<dbReference type="GO" id="GO:0020037">
    <property type="term" value="F:heme binding"/>
    <property type="evidence" value="ECO:0007669"/>
    <property type="project" value="InterPro"/>
</dbReference>
<dbReference type="Proteomes" id="UP001149165">
    <property type="component" value="Unassembled WGS sequence"/>
</dbReference>
<evidence type="ECO:0000256" key="7">
    <source>
        <dbReference type="ARBA" id="ARBA00023033"/>
    </source>
</evidence>
<dbReference type="Pfam" id="PF00067">
    <property type="entry name" value="p450"/>
    <property type="match status" value="1"/>
</dbReference>
<dbReference type="InterPro" id="IPR002402">
    <property type="entry name" value="Cyt_P450_E_grp-II"/>
</dbReference>
<dbReference type="Gene3D" id="1.10.630.10">
    <property type="entry name" value="Cytochrome P450"/>
    <property type="match status" value="1"/>
</dbReference>
<gene>
    <name evidence="10" type="ORF">N7456_002559</name>
</gene>
<dbReference type="PRINTS" id="PR00464">
    <property type="entry name" value="EP450II"/>
</dbReference>
<dbReference type="GO" id="GO:0043386">
    <property type="term" value="P:mycotoxin biosynthetic process"/>
    <property type="evidence" value="ECO:0007669"/>
    <property type="project" value="UniProtKB-ARBA"/>
</dbReference>
<keyword evidence="11" id="KW-1185">Reference proteome</keyword>
<feature type="binding site" description="axial binding residue" evidence="8">
    <location>
        <position position="467"/>
    </location>
    <ligand>
        <name>heme</name>
        <dbReference type="ChEBI" id="CHEBI:30413"/>
    </ligand>
    <ligandPart>
        <name>Fe</name>
        <dbReference type="ChEBI" id="CHEBI:18248"/>
    </ligandPart>
</feature>
<comment type="similarity">
    <text evidence="2 9">Belongs to the cytochrome P450 family.</text>
</comment>
<evidence type="ECO:0000256" key="2">
    <source>
        <dbReference type="ARBA" id="ARBA00010617"/>
    </source>
</evidence>
<evidence type="ECO:0000256" key="3">
    <source>
        <dbReference type="ARBA" id="ARBA00022617"/>
    </source>
</evidence>
<evidence type="ECO:0008006" key="12">
    <source>
        <dbReference type="Google" id="ProtNLM"/>
    </source>
</evidence>
<evidence type="ECO:0000256" key="5">
    <source>
        <dbReference type="ARBA" id="ARBA00023002"/>
    </source>
</evidence>
<sequence length="539" mass="62494">MLSLLIQSCLVAIFACILYQGYKTWAAYRTDLIISTQHGCKNAPRLKNWWPLGIDRLIQIWMADADQRLMGLFTFHFRDVGNTLEQKFLGTKAFGTVEPRNLEAMMSSKEKGKRLLTKIATYFGFGLRREIFFPLLGDGIFTQEGEPWKHSRKLLQPQFSRQQYNDLSIFKTHTEELLHQISESRGYVDVQSLFFQLTLDTAMEYFFGKSINSLRERLGSEGSKFAEYFDVSQNYVVQRFRLLDLYWIIGGSKFRNACESVHRFMDGIIESRDERRGEDENYLQEKQRDVFLDCIANHSESRDSLRAQSLSVLLAGRDTTACLLTWTFFHLAQHPDVLDRLNCEIESKLNGRTDFKREDLKKMGYLENVLKETLRLYPPVPVNTRTARRTTVLPTGGGPDGESPVLIRKGQNVAFCIYAMHRRFDLYGHDAESFKPERWEDDNLPLFQNPLKKRWGYLPFGGGPRACLGQDFALVEASCTIIRILQEYPRVTLAMEVPERDWFGWSSHDANGIPMKAYERQKMTLVLSMKEGCRVQFSR</sequence>
<keyword evidence="6 8" id="KW-0408">Iron</keyword>
<dbReference type="PANTHER" id="PTHR24287:SF18">
    <property type="entry name" value="CYTOCHROME P450 MONOOXYGENASE APDE-RELATED"/>
    <property type="match status" value="1"/>
</dbReference>
<dbReference type="InterPro" id="IPR002974">
    <property type="entry name" value="Cyt_P450_E_CYP52_ascomycetes"/>
</dbReference>
<keyword evidence="5 9" id="KW-0560">Oxidoreductase</keyword>
<dbReference type="OrthoDB" id="1470350at2759"/>
<reference evidence="10" key="2">
    <citation type="journal article" date="2023" name="IMA Fungus">
        <title>Comparative genomic study of the Penicillium genus elucidates a diverse pangenome and 15 lateral gene transfer events.</title>
        <authorList>
            <person name="Petersen C."/>
            <person name="Sorensen T."/>
            <person name="Nielsen M.R."/>
            <person name="Sondergaard T.E."/>
            <person name="Sorensen J.L."/>
            <person name="Fitzpatrick D.A."/>
            <person name="Frisvad J.C."/>
            <person name="Nielsen K.L."/>
        </authorList>
    </citation>
    <scope>NUCLEOTIDE SEQUENCE</scope>
    <source>
        <strain evidence="10">IBT 30069</strain>
    </source>
</reference>
<accession>A0A9W9G8B5</accession>
<keyword evidence="7 9" id="KW-0503">Monooxygenase</keyword>
<evidence type="ECO:0000313" key="10">
    <source>
        <dbReference type="EMBL" id="KAJ5114025.1"/>
    </source>
</evidence>
<dbReference type="PRINTS" id="PR00385">
    <property type="entry name" value="P450"/>
</dbReference>
<organism evidence="10 11">
    <name type="scientific">Penicillium angulare</name>
    <dbReference type="NCBI Taxonomy" id="116970"/>
    <lineage>
        <taxon>Eukaryota</taxon>
        <taxon>Fungi</taxon>
        <taxon>Dikarya</taxon>
        <taxon>Ascomycota</taxon>
        <taxon>Pezizomycotina</taxon>
        <taxon>Eurotiomycetes</taxon>
        <taxon>Eurotiomycetidae</taxon>
        <taxon>Eurotiales</taxon>
        <taxon>Aspergillaceae</taxon>
        <taxon>Penicillium</taxon>
    </lineage>
</organism>
<dbReference type="PANTHER" id="PTHR24287">
    <property type="entry name" value="P450, PUTATIVE (EUROFUNG)-RELATED"/>
    <property type="match status" value="1"/>
</dbReference>
<dbReference type="PRINTS" id="PR01239">
    <property type="entry name" value="EP450IICYP52"/>
</dbReference>
<dbReference type="CDD" id="cd11063">
    <property type="entry name" value="CYP52"/>
    <property type="match status" value="1"/>
</dbReference>
<evidence type="ECO:0000313" key="11">
    <source>
        <dbReference type="Proteomes" id="UP001149165"/>
    </source>
</evidence>
<dbReference type="InterPro" id="IPR001128">
    <property type="entry name" value="Cyt_P450"/>
</dbReference>
<proteinExistence type="inferred from homology"/>
<evidence type="ECO:0000256" key="6">
    <source>
        <dbReference type="ARBA" id="ARBA00023004"/>
    </source>
</evidence>
<reference evidence="10" key="1">
    <citation type="submission" date="2022-11" db="EMBL/GenBank/DDBJ databases">
        <authorList>
            <person name="Petersen C."/>
        </authorList>
    </citation>
    <scope>NUCLEOTIDE SEQUENCE</scope>
    <source>
        <strain evidence="10">IBT 30069</strain>
    </source>
</reference>
<dbReference type="InterPro" id="IPR036396">
    <property type="entry name" value="Cyt_P450_sf"/>
</dbReference>
<dbReference type="GO" id="GO:0005506">
    <property type="term" value="F:iron ion binding"/>
    <property type="evidence" value="ECO:0007669"/>
    <property type="project" value="InterPro"/>
</dbReference>
<dbReference type="SUPFAM" id="SSF48264">
    <property type="entry name" value="Cytochrome P450"/>
    <property type="match status" value="1"/>
</dbReference>
<dbReference type="PROSITE" id="PS00086">
    <property type="entry name" value="CYTOCHROME_P450"/>
    <property type="match status" value="1"/>
</dbReference>
<evidence type="ECO:0000256" key="8">
    <source>
        <dbReference type="PIRSR" id="PIRSR602402-1"/>
    </source>
</evidence>
<evidence type="ECO:0000256" key="4">
    <source>
        <dbReference type="ARBA" id="ARBA00022723"/>
    </source>
</evidence>